<proteinExistence type="predicted"/>
<organism evidence="1 3">
    <name type="scientific">Didymodactylos carnosus</name>
    <dbReference type="NCBI Taxonomy" id="1234261"/>
    <lineage>
        <taxon>Eukaryota</taxon>
        <taxon>Metazoa</taxon>
        <taxon>Spiralia</taxon>
        <taxon>Gnathifera</taxon>
        <taxon>Rotifera</taxon>
        <taxon>Eurotatoria</taxon>
        <taxon>Bdelloidea</taxon>
        <taxon>Philodinida</taxon>
        <taxon>Philodinidae</taxon>
        <taxon>Didymodactylos</taxon>
    </lineage>
</organism>
<sequence length="237" mass="27149">MKYFYLLTAIKDQQQQSTQLQQATSGASLASGLMQVFVDQPDRPTDDDGDNDYYANALNITDFEYRYQSEEPVYTTDPVQYDFSSTSTIITSNLQARARMNKMHVKQDFFESIQTCVTSSLDILYDIMHRDKVNDRDCSILTTNMDTRSIEDSLVQSSVEIPVKAVVNNPYLFDDKNDEFYNEPQLFRSNPNTISEATLGASTHDVFARLLEWLMITLSDENIVRVTHADDKLQHFG</sequence>
<name>A0A814J4K1_9BILA</name>
<keyword evidence="3" id="KW-1185">Reference proteome</keyword>
<reference evidence="1" key="1">
    <citation type="submission" date="2021-02" db="EMBL/GenBank/DDBJ databases">
        <authorList>
            <person name="Nowell W R."/>
        </authorList>
    </citation>
    <scope>NUCLEOTIDE SEQUENCE</scope>
</reference>
<dbReference type="EMBL" id="CAJOBC010003862">
    <property type="protein sequence ID" value="CAF3803843.1"/>
    <property type="molecule type" value="Genomic_DNA"/>
</dbReference>
<comment type="caution">
    <text evidence="1">The sequence shown here is derived from an EMBL/GenBank/DDBJ whole genome shotgun (WGS) entry which is preliminary data.</text>
</comment>
<accession>A0A814J4K1</accession>
<dbReference type="Proteomes" id="UP000681722">
    <property type="component" value="Unassembled WGS sequence"/>
</dbReference>
<evidence type="ECO:0000313" key="3">
    <source>
        <dbReference type="Proteomes" id="UP000663829"/>
    </source>
</evidence>
<protein>
    <submittedName>
        <fullName evidence="1">Uncharacterized protein</fullName>
    </submittedName>
</protein>
<evidence type="ECO:0000313" key="2">
    <source>
        <dbReference type="EMBL" id="CAF3803843.1"/>
    </source>
</evidence>
<dbReference type="EMBL" id="CAJNOQ010003862">
    <property type="protein sequence ID" value="CAF1033108.1"/>
    <property type="molecule type" value="Genomic_DNA"/>
</dbReference>
<evidence type="ECO:0000313" key="1">
    <source>
        <dbReference type="EMBL" id="CAF1033108.1"/>
    </source>
</evidence>
<dbReference type="Proteomes" id="UP000663829">
    <property type="component" value="Unassembled WGS sequence"/>
</dbReference>
<dbReference type="AlphaFoldDB" id="A0A814J4K1"/>
<gene>
    <name evidence="1" type="ORF">GPM918_LOCUS15381</name>
    <name evidence="2" type="ORF">SRO942_LOCUS15381</name>
</gene>